<organism evidence="6 7">
    <name type="scientific">Methylobacterium terrae</name>
    <dbReference type="NCBI Taxonomy" id="2202827"/>
    <lineage>
        <taxon>Bacteria</taxon>
        <taxon>Pseudomonadati</taxon>
        <taxon>Pseudomonadota</taxon>
        <taxon>Alphaproteobacteria</taxon>
        <taxon>Hyphomicrobiales</taxon>
        <taxon>Methylobacteriaceae</taxon>
        <taxon>Methylobacterium</taxon>
    </lineage>
</organism>
<proteinExistence type="predicted"/>
<keyword evidence="3" id="KW-0804">Transcription</keyword>
<dbReference type="InterPro" id="IPR014757">
    <property type="entry name" value="Tscrpt_reg_IclR_C"/>
</dbReference>
<evidence type="ECO:0000259" key="5">
    <source>
        <dbReference type="PROSITE" id="PS51078"/>
    </source>
</evidence>
<dbReference type="AlphaFoldDB" id="A0A2U8WQM5"/>
<reference evidence="6 7" key="1">
    <citation type="submission" date="2018-05" db="EMBL/GenBank/DDBJ databases">
        <title>Complete Genome Sequence of Methylobacterium sp. 17Sr1-28.</title>
        <authorList>
            <person name="Srinivasan S."/>
        </authorList>
    </citation>
    <scope>NUCLEOTIDE SEQUENCE [LARGE SCALE GENOMIC DNA]</scope>
    <source>
        <strain evidence="6 7">17Sr1-28</strain>
    </source>
</reference>
<evidence type="ECO:0000256" key="1">
    <source>
        <dbReference type="ARBA" id="ARBA00023015"/>
    </source>
</evidence>
<dbReference type="InterPro" id="IPR036390">
    <property type="entry name" value="WH_DNA-bd_sf"/>
</dbReference>
<feature type="domain" description="IclR-ED" evidence="5">
    <location>
        <begin position="133"/>
        <end position="315"/>
    </location>
</feature>
<dbReference type="PANTHER" id="PTHR30136:SF35">
    <property type="entry name" value="HTH-TYPE TRANSCRIPTIONAL REGULATOR RV1719"/>
    <property type="match status" value="1"/>
</dbReference>
<dbReference type="SUPFAM" id="SSF46785">
    <property type="entry name" value="Winged helix' DNA-binding domain"/>
    <property type="match status" value="1"/>
</dbReference>
<evidence type="ECO:0000313" key="6">
    <source>
        <dbReference type="EMBL" id="AWN48343.1"/>
    </source>
</evidence>
<evidence type="ECO:0000259" key="4">
    <source>
        <dbReference type="PROSITE" id="PS51077"/>
    </source>
</evidence>
<name>A0A2U8WQM5_9HYPH</name>
<dbReference type="PROSITE" id="PS51077">
    <property type="entry name" value="HTH_ICLR"/>
    <property type="match status" value="1"/>
</dbReference>
<keyword evidence="1" id="KW-0805">Transcription regulation</keyword>
<dbReference type="Gene3D" id="3.30.450.40">
    <property type="match status" value="1"/>
</dbReference>
<evidence type="ECO:0000313" key="7">
    <source>
        <dbReference type="Proteomes" id="UP000245444"/>
    </source>
</evidence>
<dbReference type="GO" id="GO:0003677">
    <property type="term" value="F:DNA binding"/>
    <property type="evidence" value="ECO:0007669"/>
    <property type="project" value="UniProtKB-KW"/>
</dbReference>
<dbReference type="SMART" id="SM00346">
    <property type="entry name" value="HTH_ICLR"/>
    <property type="match status" value="1"/>
</dbReference>
<evidence type="ECO:0000256" key="2">
    <source>
        <dbReference type="ARBA" id="ARBA00023125"/>
    </source>
</evidence>
<dbReference type="PROSITE" id="PS51078">
    <property type="entry name" value="ICLR_ED"/>
    <property type="match status" value="1"/>
</dbReference>
<dbReference type="SUPFAM" id="SSF55781">
    <property type="entry name" value="GAF domain-like"/>
    <property type="match status" value="1"/>
</dbReference>
<accession>A0A2U8WQM5</accession>
<keyword evidence="7" id="KW-1185">Reference proteome</keyword>
<dbReference type="GO" id="GO:0003700">
    <property type="term" value="F:DNA-binding transcription factor activity"/>
    <property type="evidence" value="ECO:0007669"/>
    <property type="project" value="TreeGrafter"/>
</dbReference>
<dbReference type="InterPro" id="IPR005471">
    <property type="entry name" value="Tscrpt_reg_IclR_N"/>
</dbReference>
<sequence>MLPMQAAEIALRARGSRSGRGPVPAIILCIPLPRTVVYCHAIRCIASYAGAGRDVMSTEGHDETARSRLFVQSVEKAFSILEAFHGTRYLSLLEISQRCGHDKSTCQRMTHTLAQLGYLEQCPTTRRYALSDRVLDLSYHLLRNHPLIERATPILMDLRRACDARVDLSLFSTASLVYALRLQARAEPYYTNLVGRRIPLFCSAGGRAVLAALAEPEARALVEAEDRRPLTRFTRTEVEAVMEAVTAARRDGYAVAAHEVIENEVVVAVALRDAAGAPFGALHVAGEAGHWSDRDVAGRILPPLMRAAALVSGAG</sequence>
<evidence type="ECO:0000256" key="3">
    <source>
        <dbReference type="ARBA" id="ARBA00023163"/>
    </source>
</evidence>
<gene>
    <name evidence="6" type="ORF">DK419_19955</name>
</gene>
<dbReference type="Pfam" id="PF01614">
    <property type="entry name" value="IclR_C"/>
    <property type="match status" value="1"/>
</dbReference>
<dbReference type="Gene3D" id="1.10.10.10">
    <property type="entry name" value="Winged helix-like DNA-binding domain superfamily/Winged helix DNA-binding domain"/>
    <property type="match status" value="1"/>
</dbReference>
<dbReference type="OrthoDB" id="6057486at2"/>
<dbReference type="EMBL" id="CP029553">
    <property type="protein sequence ID" value="AWN48343.1"/>
    <property type="molecule type" value="Genomic_DNA"/>
</dbReference>
<protein>
    <submittedName>
        <fullName evidence="6">IclR family transcriptional regulator</fullName>
    </submittedName>
</protein>
<dbReference type="GO" id="GO:0045892">
    <property type="term" value="P:negative regulation of DNA-templated transcription"/>
    <property type="evidence" value="ECO:0007669"/>
    <property type="project" value="TreeGrafter"/>
</dbReference>
<keyword evidence="2" id="KW-0238">DNA-binding</keyword>
<dbReference type="Proteomes" id="UP000245444">
    <property type="component" value="Chromosome"/>
</dbReference>
<dbReference type="InterPro" id="IPR036388">
    <property type="entry name" value="WH-like_DNA-bd_sf"/>
</dbReference>
<dbReference type="KEGG" id="mtea:DK419_19955"/>
<feature type="domain" description="HTH iclR-type" evidence="4">
    <location>
        <begin position="71"/>
        <end position="132"/>
    </location>
</feature>
<dbReference type="InterPro" id="IPR050707">
    <property type="entry name" value="HTH_MetabolicPath_Reg"/>
</dbReference>
<dbReference type="Pfam" id="PF09339">
    <property type="entry name" value="HTH_IclR"/>
    <property type="match status" value="1"/>
</dbReference>
<dbReference type="InterPro" id="IPR029016">
    <property type="entry name" value="GAF-like_dom_sf"/>
</dbReference>
<dbReference type="PANTHER" id="PTHR30136">
    <property type="entry name" value="HELIX-TURN-HELIX TRANSCRIPTIONAL REGULATOR, ICLR FAMILY"/>
    <property type="match status" value="1"/>
</dbReference>